<proteinExistence type="predicted"/>
<sequence length="235" mass="27247">MCPVLRLLLLLLLSLFQRQLLRRTTTKTQALRLHRIRRTLPQPLRRHVVFSGRRQHREHLHRFVKTRLPAQQTELVLRTWTQAYRRLNDCLVPTRLPKTASVWDFPASENRTSKWGLSEKSNDVTPRALARTKPVTAVLRRSGRKNLDLLQEGRSAHRNTFTVVSPGHIPGHRLEPRVQPALLSPCSNVDALPPRNTWVSPPPPYSPRHVADCRREPHRSRRQNGVVKMPRSHDA</sequence>
<evidence type="ECO:0000313" key="1">
    <source>
        <dbReference type="EMBL" id="KAH6938225.1"/>
    </source>
</evidence>
<reference evidence="1" key="1">
    <citation type="submission" date="2020-05" db="EMBL/GenBank/DDBJ databases">
        <title>Large-scale comparative analyses of tick genomes elucidate their genetic diversity and vector capacities.</title>
        <authorList>
            <person name="Jia N."/>
            <person name="Wang J."/>
            <person name="Shi W."/>
            <person name="Du L."/>
            <person name="Sun Y."/>
            <person name="Zhan W."/>
            <person name="Jiang J."/>
            <person name="Wang Q."/>
            <person name="Zhang B."/>
            <person name="Ji P."/>
            <person name="Sakyi L.B."/>
            <person name="Cui X."/>
            <person name="Yuan T."/>
            <person name="Jiang B."/>
            <person name="Yang W."/>
            <person name="Lam T.T.-Y."/>
            <person name="Chang Q."/>
            <person name="Ding S."/>
            <person name="Wang X."/>
            <person name="Zhu J."/>
            <person name="Ruan X."/>
            <person name="Zhao L."/>
            <person name="Wei J."/>
            <person name="Que T."/>
            <person name="Du C."/>
            <person name="Cheng J."/>
            <person name="Dai P."/>
            <person name="Han X."/>
            <person name="Huang E."/>
            <person name="Gao Y."/>
            <person name="Liu J."/>
            <person name="Shao H."/>
            <person name="Ye R."/>
            <person name="Li L."/>
            <person name="Wei W."/>
            <person name="Wang X."/>
            <person name="Wang C."/>
            <person name="Yang T."/>
            <person name="Huo Q."/>
            <person name="Li W."/>
            <person name="Guo W."/>
            <person name="Chen H."/>
            <person name="Zhou L."/>
            <person name="Ni X."/>
            <person name="Tian J."/>
            <person name="Zhou Y."/>
            <person name="Sheng Y."/>
            <person name="Liu T."/>
            <person name="Pan Y."/>
            <person name="Xia L."/>
            <person name="Li J."/>
            <person name="Zhao F."/>
            <person name="Cao W."/>
        </authorList>
    </citation>
    <scope>NUCLEOTIDE SEQUENCE</scope>
    <source>
        <strain evidence="1">Hyas-2018</strain>
    </source>
</reference>
<dbReference type="EMBL" id="CM023482">
    <property type="protein sequence ID" value="KAH6938225.1"/>
    <property type="molecule type" value="Genomic_DNA"/>
</dbReference>
<dbReference type="Proteomes" id="UP000821845">
    <property type="component" value="Chromosome 2"/>
</dbReference>
<keyword evidence="2" id="KW-1185">Reference proteome</keyword>
<protein>
    <submittedName>
        <fullName evidence="1">Uncharacterized protein</fullName>
    </submittedName>
</protein>
<organism evidence="1 2">
    <name type="scientific">Hyalomma asiaticum</name>
    <name type="common">Tick</name>
    <dbReference type="NCBI Taxonomy" id="266040"/>
    <lineage>
        <taxon>Eukaryota</taxon>
        <taxon>Metazoa</taxon>
        <taxon>Ecdysozoa</taxon>
        <taxon>Arthropoda</taxon>
        <taxon>Chelicerata</taxon>
        <taxon>Arachnida</taxon>
        <taxon>Acari</taxon>
        <taxon>Parasitiformes</taxon>
        <taxon>Ixodida</taxon>
        <taxon>Ixodoidea</taxon>
        <taxon>Ixodidae</taxon>
        <taxon>Hyalomminae</taxon>
        <taxon>Hyalomma</taxon>
    </lineage>
</organism>
<accession>A0ACB7SUD4</accession>
<comment type="caution">
    <text evidence="1">The sequence shown here is derived from an EMBL/GenBank/DDBJ whole genome shotgun (WGS) entry which is preliminary data.</text>
</comment>
<evidence type="ECO:0000313" key="2">
    <source>
        <dbReference type="Proteomes" id="UP000821845"/>
    </source>
</evidence>
<name>A0ACB7SUD4_HYAAI</name>
<gene>
    <name evidence="1" type="ORF">HPB50_007811</name>
</gene>